<gene>
    <name evidence="2" type="ORF">RFI_27897</name>
</gene>
<comment type="caution">
    <text evidence="2">The sequence shown here is derived from an EMBL/GenBank/DDBJ whole genome shotgun (WGS) entry which is preliminary data.</text>
</comment>
<evidence type="ECO:0000313" key="2">
    <source>
        <dbReference type="EMBL" id="ETO09481.1"/>
    </source>
</evidence>
<keyword evidence="1" id="KW-0472">Membrane</keyword>
<keyword evidence="1" id="KW-0812">Transmembrane</keyword>
<evidence type="ECO:0000313" key="3">
    <source>
        <dbReference type="Proteomes" id="UP000023152"/>
    </source>
</evidence>
<feature type="transmembrane region" description="Helical" evidence="1">
    <location>
        <begin position="132"/>
        <end position="149"/>
    </location>
</feature>
<reference evidence="2 3" key="1">
    <citation type="journal article" date="2013" name="Curr. Biol.">
        <title>The Genome of the Foraminiferan Reticulomyxa filosa.</title>
        <authorList>
            <person name="Glockner G."/>
            <person name="Hulsmann N."/>
            <person name="Schleicher M."/>
            <person name="Noegel A.A."/>
            <person name="Eichinger L."/>
            <person name="Gallinger C."/>
            <person name="Pawlowski J."/>
            <person name="Sierra R."/>
            <person name="Euteneuer U."/>
            <person name="Pillet L."/>
            <person name="Moustafa A."/>
            <person name="Platzer M."/>
            <person name="Groth M."/>
            <person name="Szafranski K."/>
            <person name="Schliwa M."/>
        </authorList>
    </citation>
    <scope>NUCLEOTIDE SEQUENCE [LARGE SCALE GENOMIC DNA]</scope>
</reference>
<dbReference type="AlphaFoldDB" id="X6M778"/>
<name>X6M778_RETFI</name>
<protein>
    <submittedName>
        <fullName evidence="2">Uncharacterized protein</fullName>
    </submittedName>
</protein>
<keyword evidence="3" id="KW-1185">Reference proteome</keyword>
<evidence type="ECO:0000256" key="1">
    <source>
        <dbReference type="SAM" id="Phobius"/>
    </source>
</evidence>
<sequence>MFFAYILAKIENDQTNKFAKGCRKKIIFFNDLNKEESATKCVYNLCQEWKKELRKQVKSKTKDRVNEYERKTIMLEMLITACGLKNLQKSFKTKNINELMYINEKNYNSHFKKVCEKDYLQQFAFMLKRNKIVIFAIDFAILIISTLSIDPHEQKQGHFRTISNIKSKESTCNNKLFFFAPIY</sequence>
<organism evidence="2 3">
    <name type="scientific">Reticulomyxa filosa</name>
    <dbReference type="NCBI Taxonomy" id="46433"/>
    <lineage>
        <taxon>Eukaryota</taxon>
        <taxon>Sar</taxon>
        <taxon>Rhizaria</taxon>
        <taxon>Retaria</taxon>
        <taxon>Foraminifera</taxon>
        <taxon>Monothalamids</taxon>
        <taxon>Reticulomyxidae</taxon>
        <taxon>Reticulomyxa</taxon>
    </lineage>
</organism>
<dbReference type="EMBL" id="ASPP01024042">
    <property type="protein sequence ID" value="ETO09481.1"/>
    <property type="molecule type" value="Genomic_DNA"/>
</dbReference>
<dbReference type="Proteomes" id="UP000023152">
    <property type="component" value="Unassembled WGS sequence"/>
</dbReference>
<proteinExistence type="predicted"/>
<keyword evidence="1" id="KW-1133">Transmembrane helix</keyword>
<accession>X6M778</accession>